<dbReference type="Gene3D" id="1.25.40.20">
    <property type="entry name" value="Ankyrin repeat-containing domain"/>
    <property type="match status" value="1"/>
</dbReference>
<dbReference type="Pfam" id="PF12796">
    <property type="entry name" value="Ank_2"/>
    <property type="match status" value="1"/>
</dbReference>
<keyword evidence="1" id="KW-0677">Repeat</keyword>
<evidence type="ECO:0000256" key="6">
    <source>
        <dbReference type="SAM" id="MobiDB-lite"/>
    </source>
</evidence>
<comment type="function">
    <text evidence="3">Plays an important role in regulating intracellular signaling events associated with erythroid terminal differentiation.</text>
</comment>
<sequence length="230" mass="24989">MPPPPTPIPNISVLLNLVPDRPSSVLQSLAQHPSLASEQDEHGYSLVHAATSYAQLDLLRELVRNYGVDVNLRDEDGETPLFVVESEEIARCLVEELGADIDAKNSEGMAALEKIEGEGDYPEVVEYLRTRSGPDGIASTSTLAEQQTNGVHPPPPLPPNVQINLGTVQEPPEDGPDPEFRRRIEELAARDDFQSDQGQAQLRELITDAVRGVAADADGDSRGSAQRRVE</sequence>
<dbReference type="Proteomes" id="UP000799772">
    <property type="component" value="Unassembled WGS sequence"/>
</dbReference>
<name>A0A9P4I7F4_9PEZI</name>
<accession>A0A9P4I7F4</accession>
<evidence type="ECO:0000256" key="2">
    <source>
        <dbReference type="ARBA" id="ARBA00023043"/>
    </source>
</evidence>
<comment type="caution">
    <text evidence="7">The sequence shown here is derived from an EMBL/GenBank/DDBJ whole genome shotgun (WGS) entry which is preliminary data.</text>
</comment>
<feature type="region of interest" description="Disordered" evidence="6">
    <location>
        <begin position="146"/>
        <end position="179"/>
    </location>
</feature>
<proteinExistence type="predicted"/>
<dbReference type="PROSITE" id="PS50088">
    <property type="entry name" value="ANK_REPEAT"/>
    <property type="match status" value="1"/>
</dbReference>
<dbReference type="OrthoDB" id="19174at2759"/>
<dbReference type="InterPro" id="IPR036770">
    <property type="entry name" value="Ankyrin_rpt-contain_sf"/>
</dbReference>
<dbReference type="PANTHER" id="PTHR24197">
    <property type="entry name" value="ANKYRIN REPEAT DOMAIN-CONTAINING PROTEIN 61"/>
    <property type="match status" value="1"/>
</dbReference>
<protein>
    <recommendedName>
        <fullName evidence="4">Ankyrin repeat domain-containing protein 54</fullName>
    </recommendedName>
</protein>
<evidence type="ECO:0000256" key="1">
    <source>
        <dbReference type="ARBA" id="ARBA00022737"/>
    </source>
</evidence>
<evidence type="ECO:0000256" key="4">
    <source>
        <dbReference type="ARBA" id="ARBA00039237"/>
    </source>
</evidence>
<dbReference type="AlphaFoldDB" id="A0A9P4I7F4"/>
<keyword evidence="8" id="KW-1185">Reference proteome</keyword>
<keyword evidence="2 5" id="KW-0040">ANK repeat</keyword>
<dbReference type="PANTHER" id="PTHR24197:SF44">
    <property type="entry name" value="ANKYRIN REPEAT DOMAIN-CONTAINING PROTEIN 54"/>
    <property type="match status" value="1"/>
</dbReference>
<evidence type="ECO:0000256" key="3">
    <source>
        <dbReference type="ARBA" id="ARBA00037385"/>
    </source>
</evidence>
<evidence type="ECO:0000256" key="5">
    <source>
        <dbReference type="PROSITE-ProRule" id="PRU00023"/>
    </source>
</evidence>
<gene>
    <name evidence="7" type="ORF">NA57DRAFT_45570</name>
</gene>
<reference evidence="7" key="1">
    <citation type="journal article" date="2020" name="Stud. Mycol.">
        <title>101 Dothideomycetes genomes: a test case for predicting lifestyles and emergence of pathogens.</title>
        <authorList>
            <person name="Haridas S."/>
            <person name="Albert R."/>
            <person name="Binder M."/>
            <person name="Bloem J."/>
            <person name="Labutti K."/>
            <person name="Salamov A."/>
            <person name="Andreopoulos B."/>
            <person name="Baker S."/>
            <person name="Barry K."/>
            <person name="Bills G."/>
            <person name="Bluhm B."/>
            <person name="Cannon C."/>
            <person name="Castanera R."/>
            <person name="Culley D."/>
            <person name="Daum C."/>
            <person name="Ezra D."/>
            <person name="Gonzalez J."/>
            <person name="Henrissat B."/>
            <person name="Kuo A."/>
            <person name="Liang C."/>
            <person name="Lipzen A."/>
            <person name="Lutzoni F."/>
            <person name="Magnuson J."/>
            <person name="Mondo S."/>
            <person name="Nolan M."/>
            <person name="Ohm R."/>
            <person name="Pangilinan J."/>
            <person name="Park H.-J."/>
            <person name="Ramirez L."/>
            <person name="Alfaro M."/>
            <person name="Sun H."/>
            <person name="Tritt A."/>
            <person name="Yoshinaga Y."/>
            <person name="Zwiers L.-H."/>
            <person name="Turgeon B."/>
            <person name="Goodwin S."/>
            <person name="Spatafora J."/>
            <person name="Crous P."/>
            <person name="Grigoriev I."/>
        </authorList>
    </citation>
    <scope>NUCLEOTIDE SEQUENCE</scope>
    <source>
        <strain evidence="7">CBS 133067</strain>
    </source>
</reference>
<evidence type="ECO:0000313" key="8">
    <source>
        <dbReference type="Proteomes" id="UP000799772"/>
    </source>
</evidence>
<feature type="repeat" description="ANK" evidence="5">
    <location>
        <begin position="42"/>
        <end position="75"/>
    </location>
</feature>
<organism evidence="7 8">
    <name type="scientific">Rhizodiscina lignyota</name>
    <dbReference type="NCBI Taxonomy" id="1504668"/>
    <lineage>
        <taxon>Eukaryota</taxon>
        <taxon>Fungi</taxon>
        <taxon>Dikarya</taxon>
        <taxon>Ascomycota</taxon>
        <taxon>Pezizomycotina</taxon>
        <taxon>Dothideomycetes</taxon>
        <taxon>Pleosporomycetidae</taxon>
        <taxon>Aulographales</taxon>
        <taxon>Rhizodiscinaceae</taxon>
        <taxon>Rhizodiscina</taxon>
    </lineage>
</organism>
<dbReference type="EMBL" id="ML978133">
    <property type="protein sequence ID" value="KAF2094848.1"/>
    <property type="molecule type" value="Genomic_DNA"/>
</dbReference>
<dbReference type="InterPro" id="IPR002110">
    <property type="entry name" value="Ankyrin_rpt"/>
</dbReference>
<evidence type="ECO:0000313" key="7">
    <source>
        <dbReference type="EMBL" id="KAF2094848.1"/>
    </source>
</evidence>
<dbReference type="SUPFAM" id="SSF48403">
    <property type="entry name" value="Ankyrin repeat"/>
    <property type="match status" value="1"/>
</dbReference>